<gene>
    <name evidence="3" type="ORF">EX30DRAFT_373205</name>
</gene>
<reference evidence="3 4" key="1">
    <citation type="submission" date="2019-04" db="EMBL/GenBank/DDBJ databases">
        <title>Comparative genomics and transcriptomics to analyze fruiting body development in filamentous ascomycetes.</title>
        <authorList>
            <consortium name="DOE Joint Genome Institute"/>
            <person name="Lutkenhaus R."/>
            <person name="Traeger S."/>
            <person name="Breuer J."/>
            <person name="Kuo A."/>
            <person name="Lipzen A."/>
            <person name="Pangilinan J."/>
            <person name="Dilworth D."/>
            <person name="Sandor L."/>
            <person name="Poggeler S."/>
            <person name="Barry K."/>
            <person name="Grigoriev I.V."/>
            <person name="Nowrousian M."/>
        </authorList>
    </citation>
    <scope>NUCLEOTIDE SEQUENCE [LARGE SCALE GENOMIC DNA]</scope>
    <source>
        <strain evidence="3 4">CBS 389.68</strain>
    </source>
</reference>
<feature type="compositionally biased region" description="Polar residues" evidence="1">
    <location>
        <begin position="28"/>
        <end position="41"/>
    </location>
</feature>
<dbReference type="EMBL" id="ML220133">
    <property type="protein sequence ID" value="TGZ79252.1"/>
    <property type="molecule type" value="Genomic_DNA"/>
</dbReference>
<feature type="domain" description="C2H2-type" evidence="2">
    <location>
        <begin position="248"/>
        <end position="273"/>
    </location>
</feature>
<dbReference type="InterPro" id="IPR013087">
    <property type="entry name" value="Znf_C2H2_type"/>
</dbReference>
<dbReference type="AlphaFoldDB" id="A0A4S2MPX1"/>
<sequence>MIPRKRTKRQRRSSPEPRRNQKKRCSGKSFSFNPVESSSMSELYAPGGDFDTAPVLGVNTPSDQNPDQDYMEGPQLQSPKDSARMEVTTTDASHDVCMNLGHTGRKQVGQTMILPVYPTRHNPTTKPNPINLNDYPSTASFDIPSNNELLYDLLPNSTRRHSSHQTKHTGLLHPGTSPDILRCINDRSDLLENILDSSKHMSEEIDAQDRAINLRSPCQSTNTTAYQHHRVSAREDQLKKVDLALTTNPCPWPGCSVKDRSRQRLKEHLRRNHLRCYQCKHCPFRQGDSHQIKRHQRREHEHLCEGYIEVADTLLQWLQSQSLRSRKIDLEAVCRAKTVEEVRKVPGFVEPGPWPGPPDSWEVGEMETEGDEKEEADEELREAVERWKERYIAAKMKPGRRKMYKLLDECFDDKPPSDKPRRDSSLLLLSPPGHESQQTDADADLDDDDDDPTVINLLSPELDPYPDADADPDLDLDLDLDPTPAPNPLSPTTQHHDTIVSPNNPLTITLNANPPDPSPYLHATMNPWNDNNDDTDDTLLFTSVHLAPTSSYLHNHTYAYSHANTYSSAVPSFTTATTVESFSSTPTTAAGLGGLGGLREMREMREMREVYQPPDCAGLGMGLYGIKEGVEDGEGEGYVGGEELWVGDCGVVEWGGGDGGGLDVF</sequence>
<feature type="region of interest" description="Disordered" evidence="1">
    <location>
        <begin position="348"/>
        <end position="381"/>
    </location>
</feature>
<evidence type="ECO:0000256" key="1">
    <source>
        <dbReference type="SAM" id="MobiDB-lite"/>
    </source>
</evidence>
<feature type="compositionally biased region" description="Acidic residues" evidence="1">
    <location>
        <begin position="441"/>
        <end position="452"/>
    </location>
</feature>
<organism evidence="3 4">
    <name type="scientific">Ascodesmis nigricans</name>
    <dbReference type="NCBI Taxonomy" id="341454"/>
    <lineage>
        <taxon>Eukaryota</taxon>
        <taxon>Fungi</taxon>
        <taxon>Dikarya</taxon>
        <taxon>Ascomycota</taxon>
        <taxon>Pezizomycotina</taxon>
        <taxon>Pezizomycetes</taxon>
        <taxon>Pezizales</taxon>
        <taxon>Ascodesmidaceae</taxon>
        <taxon>Ascodesmis</taxon>
    </lineage>
</organism>
<feature type="domain" description="C2H2-type" evidence="2">
    <location>
        <begin position="277"/>
        <end position="300"/>
    </location>
</feature>
<protein>
    <recommendedName>
        <fullName evidence="2">C2H2-type domain-containing protein</fullName>
    </recommendedName>
</protein>
<feature type="compositionally biased region" description="Acidic residues" evidence="1">
    <location>
        <begin position="464"/>
        <end position="480"/>
    </location>
</feature>
<accession>A0A4S2MPX1</accession>
<feature type="region of interest" description="Disordered" evidence="1">
    <location>
        <begin position="412"/>
        <end position="497"/>
    </location>
</feature>
<keyword evidence="4" id="KW-1185">Reference proteome</keyword>
<feature type="compositionally biased region" description="Basic and acidic residues" evidence="1">
    <location>
        <begin position="412"/>
        <end position="424"/>
    </location>
</feature>
<dbReference type="SMART" id="SM00355">
    <property type="entry name" value="ZnF_C2H2"/>
    <property type="match status" value="2"/>
</dbReference>
<dbReference type="InParanoid" id="A0A4S2MPX1"/>
<evidence type="ECO:0000259" key="2">
    <source>
        <dbReference type="SMART" id="SM00355"/>
    </source>
</evidence>
<evidence type="ECO:0000313" key="3">
    <source>
        <dbReference type="EMBL" id="TGZ79252.1"/>
    </source>
</evidence>
<name>A0A4S2MPX1_9PEZI</name>
<feature type="region of interest" description="Disordered" evidence="1">
    <location>
        <begin position="1"/>
        <end position="83"/>
    </location>
</feature>
<evidence type="ECO:0000313" key="4">
    <source>
        <dbReference type="Proteomes" id="UP000298138"/>
    </source>
</evidence>
<proteinExistence type="predicted"/>
<dbReference type="Proteomes" id="UP000298138">
    <property type="component" value="Unassembled WGS sequence"/>
</dbReference>
<feature type="compositionally biased region" description="Basic residues" evidence="1">
    <location>
        <begin position="1"/>
        <end position="12"/>
    </location>
</feature>
<feature type="compositionally biased region" description="Acidic residues" evidence="1">
    <location>
        <begin position="362"/>
        <end position="380"/>
    </location>
</feature>